<dbReference type="Gene3D" id="2.40.70.10">
    <property type="entry name" value="Acid Proteases"/>
    <property type="match status" value="1"/>
</dbReference>
<accession>A0ABQ4XKC0</accession>
<feature type="region of interest" description="Disordered" evidence="1">
    <location>
        <begin position="44"/>
        <end position="67"/>
    </location>
</feature>
<evidence type="ECO:0000259" key="2">
    <source>
        <dbReference type="Pfam" id="PF03732"/>
    </source>
</evidence>
<keyword evidence="3" id="KW-0808">Transferase</keyword>
<dbReference type="Proteomes" id="UP001151760">
    <property type="component" value="Unassembled WGS sequence"/>
</dbReference>
<dbReference type="EMBL" id="BQNB010009567">
    <property type="protein sequence ID" value="GJS65296.1"/>
    <property type="molecule type" value="Genomic_DNA"/>
</dbReference>
<dbReference type="InterPro" id="IPR005162">
    <property type="entry name" value="Retrotrans_gag_dom"/>
</dbReference>
<dbReference type="Gene3D" id="3.10.10.10">
    <property type="entry name" value="HIV Type 1 Reverse Transcriptase, subunit A, domain 1"/>
    <property type="match status" value="1"/>
</dbReference>
<reference evidence="3" key="1">
    <citation type="journal article" date="2022" name="Int. J. Mol. Sci.">
        <title>Draft Genome of Tanacetum Coccineum: Genomic Comparison of Closely Related Tanacetum-Family Plants.</title>
        <authorList>
            <person name="Yamashiro T."/>
            <person name="Shiraishi A."/>
            <person name="Nakayama K."/>
            <person name="Satake H."/>
        </authorList>
    </citation>
    <scope>NUCLEOTIDE SEQUENCE</scope>
</reference>
<protein>
    <submittedName>
        <fullName evidence="3">Reverse transcriptase domain-containing protein</fullName>
    </submittedName>
</protein>
<dbReference type="PANTHER" id="PTHR15503">
    <property type="entry name" value="LDOC1 RELATED"/>
    <property type="match status" value="1"/>
</dbReference>
<organism evidence="3 4">
    <name type="scientific">Tanacetum coccineum</name>
    <dbReference type="NCBI Taxonomy" id="301880"/>
    <lineage>
        <taxon>Eukaryota</taxon>
        <taxon>Viridiplantae</taxon>
        <taxon>Streptophyta</taxon>
        <taxon>Embryophyta</taxon>
        <taxon>Tracheophyta</taxon>
        <taxon>Spermatophyta</taxon>
        <taxon>Magnoliopsida</taxon>
        <taxon>eudicotyledons</taxon>
        <taxon>Gunneridae</taxon>
        <taxon>Pentapetalae</taxon>
        <taxon>asterids</taxon>
        <taxon>campanulids</taxon>
        <taxon>Asterales</taxon>
        <taxon>Asteraceae</taxon>
        <taxon>Asteroideae</taxon>
        <taxon>Anthemideae</taxon>
        <taxon>Anthemidinae</taxon>
        <taxon>Tanacetum</taxon>
    </lineage>
</organism>
<feature type="region of interest" description="Disordered" evidence="1">
    <location>
        <begin position="1"/>
        <end position="20"/>
    </location>
</feature>
<sequence length="460" mass="51164">MAPTRQSDAGGSDAEGGDQPNIADLIAQQLQNIIPQIVNQVTTNMNNANNGQGGNGNGGNGNGGNNRCSFKAFKSRDPKEYDVQARGREAAMGMTWNEFKALLVEEFCPSNEMEKLENEFWNHKMVGANHAAYTDRFHELAKLVPHLVTLESTRIKSCGTLTKSNDKRKVVEETSKLRGSWKDNKKEKVGTRFVATAPSRNEFVGPNPNNGNQVRGRAFNVNVNAMEVIQDPNVVTGTFSLNDHFVTVLFDSANPSYVIEVADGKKVEVDSIFLDCKLELGSSLFSINLIPLGHGSFNVIVGMDWLSHNKAVIVCHEKVVEIPLEDGRTLRVHGERTVRITKALKSVKEDEPKLGDISIVRDFEDVFLEDLSGLPPQRQAEFRIDLVPVATPVAKSLYRLAPSEMQELFGQLQELQDKGFIRLSHSSWGASMLFVKKKDGSLRMCIDYRELNKLTVKNRY</sequence>
<feature type="domain" description="Retrotransposon gag" evidence="2">
    <location>
        <begin position="89"/>
        <end position="150"/>
    </location>
</feature>
<reference evidence="3" key="2">
    <citation type="submission" date="2022-01" db="EMBL/GenBank/DDBJ databases">
        <authorList>
            <person name="Yamashiro T."/>
            <person name="Shiraishi A."/>
            <person name="Satake H."/>
            <person name="Nakayama K."/>
        </authorList>
    </citation>
    <scope>NUCLEOTIDE SEQUENCE</scope>
</reference>
<dbReference type="Pfam" id="PF03732">
    <property type="entry name" value="Retrotrans_gag"/>
    <property type="match status" value="1"/>
</dbReference>
<proteinExistence type="predicted"/>
<evidence type="ECO:0000313" key="4">
    <source>
        <dbReference type="Proteomes" id="UP001151760"/>
    </source>
</evidence>
<gene>
    <name evidence="3" type="ORF">Tco_0679860</name>
</gene>
<name>A0ABQ4XKC0_9ASTR</name>
<dbReference type="GO" id="GO:0003964">
    <property type="term" value="F:RNA-directed DNA polymerase activity"/>
    <property type="evidence" value="ECO:0007669"/>
    <property type="project" value="UniProtKB-KW"/>
</dbReference>
<dbReference type="InterPro" id="IPR043502">
    <property type="entry name" value="DNA/RNA_pol_sf"/>
</dbReference>
<dbReference type="InterPro" id="IPR032567">
    <property type="entry name" value="RTL1-rel"/>
</dbReference>
<dbReference type="Pfam" id="PF08284">
    <property type="entry name" value="RVP_2"/>
    <property type="match status" value="1"/>
</dbReference>
<evidence type="ECO:0000313" key="3">
    <source>
        <dbReference type="EMBL" id="GJS65296.1"/>
    </source>
</evidence>
<dbReference type="PANTHER" id="PTHR15503:SF42">
    <property type="entry name" value="ZINC FINGER, CCHC-TYPE, RETROTRANSPOSON GAG DOMAIN, ASPARTIC PEPTIDASE DOMAIN PROTEIN-RELATED"/>
    <property type="match status" value="1"/>
</dbReference>
<dbReference type="CDD" id="cd00303">
    <property type="entry name" value="retropepsin_like"/>
    <property type="match status" value="1"/>
</dbReference>
<keyword evidence="3" id="KW-0695">RNA-directed DNA polymerase</keyword>
<keyword evidence="4" id="KW-1185">Reference proteome</keyword>
<comment type="caution">
    <text evidence="3">The sequence shown here is derived from an EMBL/GenBank/DDBJ whole genome shotgun (WGS) entry which is preliminary data.</text>
</comment>
<feature type="compositionally biased region" description="Gly residues" evidence="1">
    <location>
        <begin position="51"/>
        <end position="64"/>
    </location>
</feature>
<dbReference type="SUPFAM" id="SSF56672">
    <property type="entry name" value="DNA/RNA polymerases"/>
    <property type="match status" value="1"/>
</dbReference>
<keyword evidence="3" id="KW-0548">Nucleotidyltransferase</keyword>
<evidence type="ECO:0000256" key="1">
    <source>
        <dbReference type="SAM" id="MobiDB-lite"/>
    </source>
</evidence>
<dbReference type="InterPro" id="IPR021109">
    <property type="entry name" value="Peptidase_aspartic_dom_sf"/>
</dbReference>